<dbReference type="SMART" id="SM00471">
    <property type="entry name" value="HDc"/>
    <property type="match status" value="1"/>
</dbReference>
<dbReference type="PRINTS" id="PR00387">
    <property type="entry name" value="PDIESTERASE1"/>
</dbReference>
<organism evidence="6 7">
    <name type="scientific">Limulus polyphemus</name>
    <name type="common">Atlantic horseshoe crab</name>
    <dbReference type="NCBI Taxonomy" id="6850"/>
    <lineage>
        <taxon>Eukaryota</taxon>
        <taxon>Metazoa</taxon>
        <taxon>Ecdysozoa</taxon>
        <taxon>Arthropoda</taxon>
        <taxon>Chelicerata</taxon>
        <taxon>Merostomata</taxon>
        <taxon>Xiphosura</taxon>
        <taxon>Limulidae</taxon>
        <taxon>Limulus</taxon>
    </lineage>
</organism>
<dbReference type="GeneID" id="106474285"/>
<dbReference type="EC" id="3.1.4.-" evidence="4"/>
<feature type="non-terminal residue" evidence="7">
    <location>
        <position position="608"/>
    </location>
</feature>
<dbReference type="InterPro" id="IPR023174">
    <property type="entry name" value="PDEase_CS"/>
</dbReference>
<keyword evidence="2 4" id="KW-0479">Metal-binding</keyword>
<dbReference type="InterPro" id="IPR013706">
    <property type="entry name" value="PDE1_N"/>
</dbReference>
<evidence type="ECO:0000313" key="7">
    <source>
        <dbReference type="RefSeq" id="XP_013790427.1"/>
    </source>
</evidence>
<comment type="similarity">
    <text evidence="4">Belongs to the cyclic nucleotide phosphodiesterase family.</text>
</comment>
<keyword evidence="6" id="KW-1185">Reference proteome</keyword>
<gene>
    <name evidence="7" type="primary">LOC106474285</name>
</gene>
<evidence type="ECO:0000313" key="6">
    <source>
        <dbReference type="Proteomes" id="UP000694941"/>
    </source>
</evidence>
<dbReference type="SUPFAM" id="SSF109604">
    <property type="entry name" value="HD-domain/PDEase-like"/>
    <property type="match status" value="1"/>
</dbReference>
<keyword evidence="1" id="KW-0140">cGMP</keyword>
<comment type="cofactor">
    <cofactor evidence="4">
        <name>a divalent metal cation</name>
        <dbReference type="ChEBI" id="CHEBI:60240"/>
    </cofactor>
    <text evidence="4">Binds 2 divalent metal cations per subunit. Site 1 may preferentially bind zinc ions, while site 2 has a preference for magnesium and/or manganese ions.</text>
</comment>
<accession>A0ABM1BX99</accession>
<sequence>MGAAACSTQKAVAITATSNGGIRNYTSPSKCEETSFALKLIRNQQKLTQLQKNKQETDFSGGYVVCMRDHDPPLFTGVGRVSDDQCKCPTEYCFNAENLRYTCEETQNAYIQSQQLENCSCQLGKRTHYTLTAANTKAATVNYGCSLCQFLLSGKHEHWSELQQDTFMVYTEKLLSLNDSSKKQNQNQAAQDDCCLNKQDFSQTTFSKTPSCKKAVSRLRELSGHLDHGYIPISILQKTLQYATRVLEAVSVQEFRLLTEEEDLSSVQSDTVPHEVRDWLATTFTRPTIAHFEDKPRFRSVANAIRAGIMVDRIFRRFSSSSIIQPIPSSVVELLKDIDEWSFNVFTVSEVANGQVLRYVSLDILNRYGIINKFKVPTSVLGNFLVHIELGYNIHKNPYHNNVHAADVTQTMHYMLWKAGLVNWLTDLEVFASLFAAIIHDFEHTGTTNNFHIMSGSDMALLYNDRSVLENHHLSAAFNLLKKEDCNILQNCSKEEFSIDKPKALSLILHCCDISHPCKAWELHYPWTEVLVQEFFLQGDREQDMGLSFSPLCDRNTTIVAESQIGFIDFIVAPSMQVCGDLLQKIQLQLFKTSDVIKYIDQVNCINK</sequence>
<dbReference type="InterPro" id="IPR003607">
    <property type="entry name" value="HD/PDEase_dom"/>
</dbReference>
<dbReference type="Gene3D" id="1.10.1300.10">
    <property type="entry name" value="3'5'-cyclic nucleotide phosphodiesterase, catalytic domain"/>
    <property type="match status" value="2"/>
</dbReference>
<dbReference type="InterPro" id="IPR023088">
    <property type="entry name" value="PDEase"/>
</dbReference>
<evidence type="ECO:0000256" key="2">
    <source>
        <dbReference type="ARBA" id="ARBA00022723"/>
    </source>
</evidence>
<dbReference type="PANTHER" id="PTHR11347">
    <property type="entry name" value="CYCLIC NUCLEOTIDE PHOSPHODIESTERASE"/>
    <property type="match status" value="1"/>
</dbReference>
<feature type="domain" description="PDEase" evidence="5">
    <location>
        <begin position="320"/>
        <end position="608"/>
    </location>
</feature>
<reference evidence="7" key="1">
    <citation type="submission" date="2025-08" db="UniProtKB">
        <authorList>
            <consortium name="RefSeq"/>
        </authorList>
    </citation>
    <scope>IDENTIFICATION</scope>
    <source>
        <tissue evidence="7">Muscle</tissue>
    </source>
</reference>
<evidence type="ECO:0000259" key="5">
    <source>
        <dbReference type="PROSITE" id="PS51845"/>
    </source>
</evidence>
<proteinExistence type="inferred from homology"/>
<dbReference type="Pfam" id="PF00233">
    <property type="entry name" value="PDEase_I"/>
    <property type="match status" value="2"/>
</dbReference>
<dbReference type="Proteomes" id="UP000694941">
    <property type="component" value="Unplaced"/>
</dbReference>
<protein>
    <recommendedName>
        <fullName evidence="4">Phosphodiesterase</fullName>
        <ecNumber evidence="4">3.1.4.-</ecNumber>
    </recommendedName>
</protein>
<dbReference type="RefSeq" id="XP_013790427.1">
    <property type="nucleotide sequence ID" value="XM_013934973.1"/>
</dbReference>
<dbReference type="Pfam" id="PF08499">
    <property type="entry name" value="PDEase_I_N"/>
    <property type="match status" value="1"/>
</dbReference>
<keyword evidence="3 4" id="KW-0378">Hydrolase</keyword>
<dbReference type="PROSITE" id="PS51845">
    <property type="entry name" value="PDEASE_I_2"/>
    <property type="match status" value="1"/>
</dbReference>
<dbReference type="InterPro" id="IPR002073">
    <property type="entry name" value="PDEase_catalytic_dom"/>
</dbReference>
<evidence type="ECO:0000256" key="3">
    <source>
        <dbReference type="ARBA" id="ARBA00022801"/>
    </source>
</evidence>
<dbReference type="PROSITE" id="PS00126">
    <property type="entry name" value="PDEASE_I_1"/>
    <property type="match status" value="1"/>
</dbReference>
<evidence type="ECO:0000256" key="4">
    <source>
        <dbReference type="RuleBase" id="RU363067"/>
    </source>
</evidence>
<evidence type="ECO:0000256" key="1">
    <source>
        <dbReference type="ARBA" id="ARBA00022535"/>
    </source>
</evidence>
<dbReference type="CDD" id="cd00077">
    <property type="entry name" value="HDc"/>
    <property type="match status" value="1"/>
</dbReference>
<dbReference type="InterPro" id="IPR036971">
    <property type="entry name" value="PDEase_catalytic_dom_sf"/>
</dbReference>
<name>A0ABM1BX99_LIMPO</name>